<name>A0A8J8G980_9FLAO</name>
<comment type="caution">
    <text evidence="1">The sequence shown here is derived from an EMBL/GenBank/DDBJ whole genome shotgun (WGS) entry which is preliminary data.</text>
</comment>
<protein>
    <submittedName>
        <fullName evidence="1">Uncharacterized protein</fullName>
    </submittedName>
</protein>
<dbReference type="Proteomes" id="UP000610746">
    <property type="component" value="Unassembled WGS sequence"/>
</dbReference>
<dbReference type="RefSeq" id="WP_173778888.1">
    <property type="nucleotide sequence ID" value="NZ_JABSNO010000007.1"/>
</dbReference>
<sequence>MKSSFLLFFAISIFGLNLTAQSKSAGFYKISSGNPDDGGYNWFLFEDHQFAMLTFGTLISGTWEENDHQDITFIPNAPKEKFEVFGRRNEALKGSKIIFLNLDINENSYIGFSSDALQPILNEDANCLDQPIVKVFDENVKALFLSNFTSENNVENKKAYQINLENNNEFIISYNENSRMLAKFTGKIEKNKLTIDFGKKSSERGEIEPSEALEIKKYINQQKKYYAKNELIINAENRFLNLLEDNEGMEGHRSLYKNNYNFDSKTQIYTAKSPDDFEDKYDDTNTLYLYKNLSFSKVIPSKLSSKKNLLQYTCYGK</sequence>
<proteinExistence type="predicted"/>
<dbReference type="AlphaFoldDB" id="A0A8J8G980"/>
<accession>A0A8J8G980</accession>
<organism evidence="1 2">
    <name type="scientific">Frigoriflavimonas asaccharolytica</name>
    <dbReference type="NCBI Taxonomy" id="2735899"/>
    <lineage>
        <taxon>Bacteria</taxon>
        <taxon>Pseudomonadati</taxon>
        <taxon>Bacteroidota</taxon>
        <taxon>Flavobacteriia</taxon>
        <taxon>Flavobacteriales</taxon>
        <taxon>Weeksellaceae</taxon>
        <taxon>Frigoriflavimonas</taxon>
    </lineage>
</organism>
<keyword evidence="2" id="KW-1185">Reference proteome</keyword>
<dbReference type="EMBL" id="JABSNO010000007">
    <property type="protein sequence ID" value="NRS92277.1"/>
    <property type="molecule type" value="Genomic_DNA"/>
</dbReference>
<reference evidence="1" key="1">
    <citation type="submission" date="2020-05" db="EMBL/GenBank/DDBJ databases">
        <title>Genomic Encyclopedia of Type Strains, Phase IV (KMG-V): Genome sequencing to study the core and pangenomes of soil and plant-associated prokaryotes.</title>
        <authorList>
            <person name="Whitman W."/>
        </authorList>
    </citation>
    <scope>NUCLEOTIDE SEQUENCE</scope>
    <source>
        <strain evidence="1">16F</strain>
    </source>
</reference>
<evidence type="ECO:0000313" key="2">
    <source>
        <dbReference type="Proteomes" id="UP000610746"/>
    </source>
</evidence>
<evidence type="ECO:0000313" key="1">
    <source>
        <dbReference type="EMBL" id="NRS92277.1"/>
    </source>
</evidence>
<gene>
    <name evidence="1" type="ORF">HNQ03_001345</name>
</gene>